<gene>
    <name evidence="2" type="ORF">SAMN05421548_1205</name>
</gene>
<organism evidence="2 3">
    <name type="scientific">Paraburkholderia lycopersici</name>
    <dbReference type="NCBI Taxonomy" id="416944"/>
    <lineage>
        <taxon>Bacteria</taxon>
        <taxon>Pseudomonadati</taxon>
        <taxon>Pseudomonadota</taxon>
        <taxon>Betaproteobacteria</taxon>
        <taxon>Burkholderiales</taxon>
        <taxon>Burkholderiaceae</taxon>
        <taxon>Paraburkholderia</taxon>
    </lineage>
</organism>
<proteinExistence type="predicted"/>
<dbReference type="RefSeq" id="WP_092000398.1">
    <property type="nucleotide sequence ID" value="NZ_FMYQ01000020.1"/>
</dbReference>
<dbReference type="Proteomes" id="UP000198908">
    <property type="component" value="Unassembled WGS sequence"/>
</dbReference>
<keyword evidence="3" id="KW-1185">Reference proteome</keyword>
<accession>A0A1G6V156</accession>
<name>A0A1G6V156_9BURK</name>
<sequence>MTGATWSLSAATLARAFCAGSLAGLAAFAPYAGVAPGFAEAFGSGDGDAVDAALRADGGCVAALWLSGAADVPDVFDVFDISDAGGEP</sequence>
<evidence type="ECO:0000256" key="1">
    <source>
        <dbReference type="SAM" id="SignalP"/>
    </source>
</evidence>
<protein>
    <submittedName>
        <fullName evidence="2">Uncharacterized protein</fullName>
    </submittedName>
</protein>
<evidence type="ECO:0000313" key="3">
    <source>
        <dbReference type="Proteomes" id="UP000198908"/>
    </source>
</evidence>
<feature type="chain" id="PRO_5011677913" evidence="1">
    <location>
        <begin position="24"/>
        <end position="88"/>
    </location>
</feature>
<reference evidence="3" key="1">
    <citation type="submission" date="2016-09" db="EMBL/GenBank/DDBJ databases">
        <authorList>
            <person name="Varghese N."/>
            <person name="Submissions S."/>
        </authorList>
    </citation>
    <scope>NUCLEOTIDE SEQUENCE [LARGE SCALE GENOMIC DNA]</scope>
    <source>
        <strain evidence="3">TNe-862</strain>
    </source>
</reference>
<dbReference type="AlphaFoldDB" id="A0A1G6V156"/>
<feature type="signal peptide" evidence="1">
    <location>
        <begin position="1"/>
        <end position="23"/>
    </location>
</feature>
<keyword evidence="1" id="KW-0732">Signal</keyword>
<dbReference type="EMBL" id="FMYQ01000020">
    <property type="protein sequence ID" value="SDD47359.1"/>
    <property type="molecule type" value="Genomic_DNA"/>
</dbReference>
<evidence type="ECO:0000313" key="2">
    <source>
        <dbReference type="EMBL" id="SDD47359.1"/>
    </source>
</evidence>